<name>A0ABS5VUD6_9BACT</name>
<gene>
    <name evidence="1" type="ORF">KK060_14515</name>
</gene>
<accession>A0ABS5VUD6</accession>
<keyword evidence="2" id="KW-1185">Reference proteome</keyword>
<comment type="caution">
    <text evidence="1">The sequence shown here is derived from an EMBL/GenBank/DDBJ whole genome shotgun (WGS) entry which is preliminary data.</text>
</comment>
<proteinExistence type="predicted"/>
<protein>
    <submittedName>
        <fullName evidence="1">Uncharacterized protein</fullName>
    </submittedName>
</protein>
<dbReference type="Proteomes" id="UP000772618">
    <property type="component" value="Unassembled WGS sequence"/>
</dbReference>
<dbReference type="EMBL" id="JAHESD010000032">
    <property type="protein sequence ID" value="MBT1704504.1"/>
    <property type="molecule type" value="Genomic_DNA"/>
</dbReference>
<dbReference type="RefSeq" id="WP_254154465.1">
    <property type="nucleotide sequence ID" value="NZ_JAHESD010000032.1"/>
</dbReference>
<evidence type="ECO:0000313" key="2">
    <source>
        <dbReference type="Proteomes" id="UP000772618"/>
    </source>
</evidence>
<organism evidence="1 2">
    <name type="scientific">Chryseosolibacter indicus</name>
    <dbReference type="NCBI Taxonomy" id="2782351"/>
    <lineage>
        <taxon>Bacteria</taxon>
        <taxon>Pseudomonadati</taxon>
        <taxon>Bacteroidota</taxon>
        <taxon>Cytophagia</taxon>
        <taxon>Cytophagales</taxon>
        <taxon>Chryseotaleaceae</taxon>
        <taxon>Chryseosolibacter</taxon>
    </lineage>
</organism>
<sequence>MRGRNKDRYRLWANSKTTAYRFGSGSGIGYTLLDKFYLVGNVTYAKLQCRAKQDGLEE</sequence>
<reference evidence="1 2" key="1">
    <citation type="submission" date="2021-05" db="EMBL/GenBank/DDBJ databases">
        <title>A Polyphasic approach of four new species of the genus Ohtaekwangia: Ohtaekwangia histidinii sp. nov., Ohtaekwangia cretensis sp. nov., Ohtaekwangia indiensis sp. nov., Ohtaekwangia reichenbachii sp. nov. from diverse environment.</title>
        <authorList>
            <person name="Octaviana S."/>
        </authorList>
    </citation>
    <scope>NUCLEOTIDE SEQUENCE [LARGE SCALE GENOMIC DNA]</scope>
    <source>
        <strain evidence="1 2">PWU20</strain>
    </source>
</reference>
<evidence type="ECO:0000313" key="1">
    <source>
        <dbReference type="EMBL" id="MBT1704504.1"/>
    </source>
</evidence>